<dbReference type="Gene3D" id="2.40.160.20">
    <property type="match status" value="1"/>
</dbReference>
<feature type="signal peptide" evidence="1">
    <location>
        <begin position="1"/>
        <end position="18"/>
    </location>
</feature>
<comment type="caution">
    <text evidence="2">The sequence shown here is derived from an EMBL/GenBank/DDBJ whole genome shotgun (WGS) entry which is preliminary data.</text>
</comment>
<dbReference type="RefSeq" id="WP_230437154.1">
    <property type="nucleotide sequence ID" value="NZ_CP087715.1"/>
</dbReference>
<evidence type="ECO:0000256" key="1">
    <source>
        <dbReference type="SAM" id="SignalP"/>
    </source>
</evidence>
<evidence type="ECO:0008006" key="4">
    <source>
        <dbReference type="Google" id="ProtNLM"/>
    </source>
</evidence>
<evidence type="ECO:0000313" key="2">
    <source>
        <dbReference type="EMBL" id="MFD1216979.1"/>
    </source>
</evidence>
<keyword evidence="1" id="KW-0732">Signal</keyword>
<dbReference type="Proteomes" id="UP001597264">
    <property type="component" value="Unassembled WGS sequence"/>
</dbReference>
<organism evidence="2 3">
    <name type="scientific">Microbulbifer celer</name>
    <dbReference type="NCBI Taxonomy" id="435905"/>
    <lineage>
        <taxon>Bacteria</taxon>
        <taxon>Pseudomonadati</taxon>
        <taxon>Pseudomonadota</taxon>
        <taxon>Gammaproteobacteria</taxon>
        <taxon>Cellvibrionales</taxon>
        <taxon>Microbulbiferaceae</taxon>
        <taxon>Microbulbifer</taxon>
    </lineage>
</organism>
<keyword evidence="3" id="KW-1185">Reference proteome</keyword>
<dbReference type="SUPFAM" id="SSF56925">
    <property type="entry name" value="OMPA-like"/>
    <property type="match status" value="1"/>
</dbReference>
<evidence type="ECO:0000313" key="3">
    <source>
        <dbReference type="Proteomes" id="UP001597264"/>
    </source>
</evidence>
<protein>
    <recommendedName>
        <fullName evidence="4">Outer membrane protein beta-barrel domain-containing protein</fullName>
    </recommendedName>
</protein>
<sequence length="195" mass="22253">MKQLVFILAFLASSAAFAQWNNPIDAFCSGEYRAIGTVGLGVGELQINDEQDFAGYASLGVTPDAGVWQVELRYTNFDDGWASVDQWGIGAKVDFTVSCDVQCLYWMVGWNYGDFDVDTVDKHGVLYSDVNAETEDNYWNAGVGYRYNWTRDFDTSIEYNYNDVDARVRYFDGEVTRRFDLGHLRTLTVNFSYRF</sequence>
<proteinExistence type="predicted"/>
<feature type="chain" id="PRO_5047344280" description="Outer membrane protein beta-barrel domain-containing protein" evidence="1">
    <location>
        <begin position="19"/>
        <end position="195"/>
    </location>
</feature>
<dbReference type="InterPro" id="IPR011250">
    <property type="entry name" value="OMP/PagP_B-barrel"/>
</dbReference>
<gene>
    <name evidence="2" type="ORF">ACFQ2X_10225</name>
</gene>
<reference evidence="3" key="1">
    <citation type="journal article" date="2019" name="Int. J. Syst. Evol. Microbiol.">
        <title>The Global Catalogue of Microorganisms (GCM) 10K type strain sequencing project: providing services to taxonomists for standard genome sequencing and annotation.</title>
        <authorList>
            <consortium name="The Broad Institute Genomics Platform"/>
            <consortium name="The Broad Institute Genome Sequencing Center for Infectious Disease"/>
            <person name="Wu L."/>
            <person name="Ma J."/>
        </authorList>
    </citation>
    <scope>NUCLEOTIDE SEQUENCE [LARGE SCALE GENOMIC DNA]</scope>
    <source>
        <strain evidence="3">CCUG 54356</strain>
    </source>
</reference>
<name>A0ABW3UC43_9GAMM</name>
<dbReference type="EMBL" id="JBHTLR010000008">
    <property type="protein sequence ID" value="MFD1216979.1"/>
    <property type="molecule type" value="Genomic_DNA"/>
</dbReference>
<accession>A0ABW3UC43</accession>